<dbReference type="RefSeq" id="WP_087472415.1">
    <property type="nucleotide sequence ID" value="NZ_CP021383.1"/>
</dbReference>
<gene>
    <name evidence="2" type="ORF">CBR64_20910</name>
</gene>
<feature type="compositionally biased region" description="Basic residues" evidence="1">
    <location>
        <begin position="145"/>
        <end position="170"/>
    </location>
</feature>
<proteinExistence type="predicted"/>
<feature type="region of interest" description="Disordered" evidence="1">
    <location>
        <begin position="136"/>
        <end position="190"/>
    </location>
</feature>
<organism evidence="2 3">
    <name type="scientific">Cellulosimicrobium cellulans</name>
    <name type="common">Arthrobacter luteus</name>
    <dbReference type="NCBI Taxonomy" id="1710"/>
    <lineage>
        <taxon>Bacteria</taxon>
        <taxon>Bacillati</taxon>
        <taxon>Actinomycetota</taxon>
        <taxon>Actinomycetes</taxon>
        <taxon>Micrococcales</taxon>
        <taxon>Promicromonosporaceae</taxon>
        <taxon>Cellulosimicrobium</taxon>
    </lineage>
</organism>
<dbReference type="EMBL" id="CP021383">
    <property type="protein sequence ID" value="ARU53520.1"/>
    <property type="molecule type" value="Genomic_DNA"/>
</dbReference>
<evidence type="ECO:0000256" key="1">
    <source>
        <dbReference type="SAM" id="MobiDB-lite"/>
    </source>
</evidence>
<evidence type="ECO:0000313" key="3">
    <source>
        <dbReference type="Proteomes" id="UP000196228"/>
    </source>
</evidence>
<feature type="compositionally biased region" description="Low complexity" evidence="1">
    <location>
        <begin position="171"/>
        <end position="190"/>
    </location>
</feature>
<dbReference type="KEGG" id="cceu:CBR64_20910"/>
<dbReference type="AlphaFoldDB" id="A0A1Y0HZT1"/>
<name>A0A1Y0HZT1_CELCE</name>
<evidence type="ECO:0000313" key="2">
    <source>
        <dbReference type="EMBL" id="ARU53520.1"/>
    </source>
</evidence>
<protein>
    <submittedName>
        <fullName evidence="2">Uncharacterized protein</fullName>
    </submittedName>
</protein>
<dbReference type="Proteomes" id="UP000196228">
    <property type="component" value="Chromosome"/>
</dbReference>
<sequence>MEGDWKPRGRRSRRPARGWRRDDLIDAARRIGREGPSEIEKMQRALRDTGDAGRTLGDELDDTARQISDSFEENAITPDDLIKAEVIGEVVQNFNEAGAEVARGFKDGFSSEDAETILDGVTDTVVAVGAVAVRSGARLDSRARPPFRRSPARSSRARRKRQPSTRRRSRTPSTRSSRTAPRLAATSRSA</sequence>
<accession>A0A1Y0HZT1</accession>
<reference evidence="2 3" key="1">
    <citation type="submission" date="2017-05" db="EMBL/GenBank/DDBJ databases">
        <authorList>
            <person name="Song R."/>
            <person name="Chenine A.L."/>
            <person name="Ruprecht R.M."/>
        </authorList>
    </citation>
    <scope>NUCLEOTIDE SEQUENCE [LARGE SCALE GENOMIC DNA]</scope>
    <source>
        <strain evidence="2 3">PSBB019</strain>
    </source>
</reference>